<dbReference type="Pfam" id="PF04442">
    <property type="entry name" value="CtaG_Cox11"/>
    <property type="match status" value="1"/>
</dbReference>
<dbReference type="Proteomes" id="UP000332515">
    <property type="component" value="Unassembled WGS sequence"/>
</dbReference>
<keyword evidence="5 10" id="KW-0812">Transmembrane</keyword>
<evidence type="ECO:0000313" key="12">
    <source>
        <dbReference type="EMBL" id="MQT13902.1"/>
    </source>
</evidence>
<dbReference type="PANTHER" id="PTHR21320:SF3">
    <property type="entry name" value="CYTOCHROME C OXIDASE ASSEMBLY PROTEIN COX11, MITOCHONDRIAL-RELATED"/>
    <property type="match status" value="1"/>
</dbReference>
<evidence type="ECO:0000256" key="2">
    <source>
        <dbReference type="ARBA" id="ARBA00004382"/>
    </source>
</evidence>
<accession>A0A6A7Y8B7</accession>
<dbReference type="FunFam" id="2.60.370.10:FF:000001">
    <property type="entry name" value="COX11 cytochrome c oxidase assembly homolog"/>
    <property type="match status" value="1"/>
</dbReference>
<comment type="similarity">
    <text evidence="3 10">Belongs to the COX11/CtaG family.</text>
</comment>
<dbReference type="PIRSF" id="PIRSF005413">
    <property type="entry name" value="COX11"/>
    <property type="match status" value="1"/>
</dbReference>
<protein>
    <recommendedName>
        <fullName evidence="4 10">Cytochrome c oxidase assembly protein CtaG</fullName>
    </recommendedName>
</protein>
<evidence type="ECO:0000256" key="10">
    <source>
        <dbReference type="HAMAP-Rule" id="MF_00155"/>
    </source>
</evidence>
<keyword evidence="8 10" id="KW-0186">Copper</keyword>
<gene>
    <name evidence="10" type="primary">ctaG</name>
    <name evidence="12" type="ORF">F0357_14900</name>
</gene>
<comment type="function">
    <text evidence="1 10">Exerts its effect at some terminal stage of cytochrome c oxidase synthesis, probably by being involved in the insertion of the copper B into subunit I.</text>
</comment>
<evidence type="ECO:0000256" key="1">
    <source>
        <dbReference type="ARBA" id="ARBA00004007"/>
    </source>
</evidence>
<comment type="caution">
    <text evidence="12">The sequence shown here is derived from an EMBL/GenBank/DDBJ whole genome shotgun (WGS) entry which is preliminary data.</text>
</comment>
<dbReference type="GO" id="GO:0005886">
    <property type="term" value="C:plasma membrane"/>
    <property type="evidence" value="ECO:0007669"/>
    <property type="project" value="UniProtKB-SubCell"/>
</dbReference>
<dbReference type="InterPro" id="IPR007533">
    <property type="entry name" value="Cyt_c_oxidase_assmbl_CtaG"/>
</dbReference>
<dbReference type="GO" id="GO:0008535">
    <property type="term" value="P:respiratory chain complex IV assembly"/>
    <property type="evidence" value="ECO:0007669"/>
    <property type="project" value="UniProtKB-UniRule"/>
</dbReference>
<keyword evidence="9 10" id="KW-0472">Membrane</keyword>
<evidence type="ECO:0000256" key="7">
    <source>
        <dbReference type="ARBA" id="ARBA00022989"/>
    </source>
</evidence>
<dbReference type="SUPFAM" id="SSF110111">
    <property type="entry name" value="Ctag/Cox11"/>
    <property type="match status" value="1"/>
</dbReference>
<dbReference type="PANTHER" id="PTHR21320">
    <property type="entry name" value="CYTOCHROME C OXIDASE ASSEMBLY PROTEIN COX11-RELATED"/>
    <property type="match status" value="1"/>
</dbReference>
<dbReference type="InterPro" id="IPR023471">
    <property type="entry name" value="CtaG/Cox11_dom_sf"/>
</dbReference>
<dbReference type="HAMAP" id="MF_00155">
    <property type="entry name" value="CtaG"/>
    <property type="match status" value="1"/>
</dbReference>
<dbReference type="GO" id="GO:0005507">
    <property type="term" value="F:copper ion binding"/>
    <property type="evidence" value="ECO:0007669"/>
    <property type="project" value="InterPro"/>
</dbReference>
<dbReference type="RefSeq" id="WP_153483462.1">
    <property type="nucleotide sequence ID" value="NZ_VWNA01000001.1"/>
</dbReference>
<evidence type="ECO:0000256" key="11">
    <source>
        <dbReference type="SAM" id="Phobius"/>
    </source>
</evidence>
<dbReference type="EMBL" id="VWNA01000001">
    <property type="protein sequence ID" value="MQT13902.1"/>
    <property type="molecule type" value="Genomic_DNA"/>
</dbReference>
<evidence type="ECO:0000256" key="6">
    <source>
        <dbReference type="ARBA" id="ARBA00022968"/>
    </source>
</evidence>
<dbReference type="AlphaFoldDB" id="A0A6A7Y8B7"/>
<feature type="topological domain" description="Periplasmic" evidence="10">
    <location>
        <begin position="52"/>
        <end position="218"/>
    </location>
</feature>
<proteinExistence type="inferred from homology"/>
<keyword evidence="7 10" id="KW-1133">Transmembrane helix</keyword>
<evidence type="ECO:0000256" key="5">
    <source>
        <dbReference type="ARBA" id="ARBA00022692"/>
    </source>
</evidence>
<feature type="topological domain" description="Cytoplasmic" evidence="10">
    <location>
        <begin position="1"/>
        <end position="28"/>
    </location>
</feature>
<dbReference type="NCBIfam" id="NF003465">
    <property type="entry name" value="PRK05089.1"/>
    <property type="match status" value="1"/>
</dbReference>
<keyword evidence="10" id="KW-1003">Cell membrane</keyword>
<evidence type="ECO:0000256" key="4">
    <source>
        <dbReference type="ARBA" id="ARBA00015384"/>
    </source>
</evidence>
<sequence length="218" mass="23585">MTEPRAPQTDPSDLDAPEAVRAERPRTFTNGVIAMLCGLFVVTMVGAAFAAVPLYRMFCQVTGFGGTPSRVESQAGIVPIDRKINVRFDANVSGGLHWRFAPEVEQVTLRMGDVATVQFVAENLTDKTITATSTFNVTPTVSGGYFSKITCFCFTEQTLKPHQKVELPVVFYVDPAMDKDQDAASVRDITLSYTFFPTAASTKPVAAEEAGRGTDGKS</sequence>
<keyword evidence="6 10" id="KW-0735">Signal-anchor</keyword>
<feature type="transmembrane region" description="Helical" evidence="11">
    <location>
        <begin position="32"/>
        <end position="55"/>
    </location>
</feature>
<organism evidence="12 13">
    <name type="scientific">Segnochrobactrum spirostomi</name>
    <dbReference type="NCBI Taxonomy" id="2608987"/>
    <lineage>
        <taxon>Bacteria</taxon>
        <taxon>Pseudomonadati</taxon>
        <taxon>Pseudomonadota</taxon>
        <taxon>Alphaproteobacteria</taxon>
        <taxon>Hyphomicrobiales</taxon>
        <taxon>Segnochrobactraceae</taxon>
        <taxon>Segnochrobactrum</taxon>
    </lineage>
</organism>
<keyword evidence="13" id="KW-1185">Reference proteome</keyword>
<evidence type="ECO:0000256" key="3">
    <source>
        <dbReference type="ARBA" id="ARBA00009620"/>
    </source>
</evidence>
<name>A0A6A7Y8B7_9HYPH</name>
<evidence type="ECO:0000256" key="9">
    <source>
        <dbReference type="ARBA" id="ARBA00023136"/>
    </source>
</evidence>
<evidence type="ECO:0000256" key="8">
    <source>
        <dbReference type="ARBA" id="ARBA00023008"/>
    </source>
</evidence>
<evidence type="ECO:0000313" key="13">
    <source>
        <dbReference type="Proteomes" id="UP000332515"/>
    </source>
</evidence>
<keyword evidence="10" id="KW-0997">Cell inner membrane</keyword>
<dbReference type="Gene3D" id="2.60.370.10">
    <property type="entry name" value="Ctag/Cox11"/>
    <property type="match status" value="1"/>
</dbReference>
<reference evidence="12 13" key="1">
    <citation type="submission" date="2019-09" db="EMBL/GenBank/DDBJ databases">
        <title>Segnochrobactrum spirostomi gen. nov., sp. nov., isolated from the ciliate Spirostomum cf. yagiui and description of a novel family, Segnochrobactraceae fam. nov. within the order Rhizobiales of the class Alphaproteobacteria.</title>
        <authorList>
            <person name="Akter S."/>
            <person name="Shazib S.U.A."/>
            <person name="Shin M.K."/>
        </authorList>
    </citation>
    <scope>NUCLEOTIDE SEQUENCE [LARGE SCALE GENOMIC DNA]</scope>
    <source>
        <strain evidence="12 13">Sp-1</strain>
    </source>
</reference>
<comment type="subcellular location">
    <subcellularLocation>
        <location evidence="2 10">Cell inner membrane</location>
        <topology evidence="2 10">Single-pass type II membrane protein</topology>
        <orientation evidence="2 10">Periplasmic side</orientation>
    </subcellularLocation>
</comment>